<dbReference type="Proteomes" id="UP000639643">
    <property type="component" value="Unassembled WGS sequence"/>
</dbReference>
<evidence type="ECO:0000313" key="2">
    <source>
        <dbReference type="EMBL" id="KAF6827278.1"/>
    </source>
</evidence>
<feature type="compositionally biased region" description="Pro residues" evidence="1">
    <location>
        <begin position="85"/>
        <end position="97"/>
    </location>
</feature>
<evidence type="ECO:0000256" key="1">
    <source>
        <dbReference type="SAM" id="MobiDB-lite"/>
    </source>
</evidence>
<feature type="region of interest" description="Disordered" evidence="1">
    <location>
        <begin position="138"/>
        <end position="157"/>
    </location>
</feature>
<feature type="compositionally biased region" description="Polar residues" evidence="1">
    <location>
        <begin position="145"/>
        <end position="157"/>
    </location>
</feature>
<proteinExistence type="predicted"/>
<sequence>MRFLHNTLEPPGSLGPSPPENPRQHNTFVNDDTSPRVYYVRQLVRRFPATLPSKVASHHPLSHLNFLAWSGARVIPDPSEPPPPYPGLLYAKPPPEPTRFLIPPSHLPGGDSGGSHHTCPEPELLHIRASITVWRHAPSFKQPVARSNTEQTNRSRE</sequence>
<reference evidence="2" key="1">
    <citation type="journal article" date="2020" name="Phytopathology">
        <title>Genome Sequence Resources of Colletotrichum truncatum, C. plurivorum, C. musicola, and C. sojae: Four Species Pathogenic to Soybean (Glycine max).</title>
        <authorList>
            <person name="Rogerio F."/>
            <person name="Boufleur T.R."/>
            <person name="Ciampi-Guillardi M."/>
            <person name="Sukno S.A."/>
            <person name="Thon M.R."/>
            <person name="Massola Junior N.S."/>
            <person name="Baroncelli R."/>
        </authorList>
    </citation>
    <scope>NUCLEOTIDE SEQUENCE</scope>
    <source>
        <strain evidence="2">LFN0074</strain>
    </source>
</reference>
<accession>A0A8H6K9N3</accession>
<feature type="region of interest" description="Disordered" evidence="1">
    <location>
        <begin position="1"/>
        <end position="32"/>
    </location>
</feature>
<dbReference type="AlphaFoldDB" id="A0A8H6K9N3"/>
<feature type="region of interest" description="Disordered" evidence="1">
    <location>
        <begin position="85"/>
        <end position="119"/>
    </location>
</feature>
<gene>
    <name evidence="2" type="ORF">CMUS01_09078</name>
</gene>
<keyword evidence="3" id="KW-1185">Reference proteome</keyword>
<organism evidence="2 3">
    <name type="scientific">Colletotrichum musicola</name>
    <dbReference type="NCBI Taxonomy" id="2175873"/>
    <lineage>
        <taxon>Eukaryota</taxon>
        <taxon>Fungi</taxon>
        <taxon>Dikarya</taxon>
        <taxon>Ascomycota</taxon>
        <taxon>Pezizomycotina</taxon>
        <taxon>Sordariomycetes</taxon>
        <taxon>Hypocreomycetidae</taxon>
        <taxon>Glomerellales</taxon>
        <taxon>Glomerellaceae</taxon>
        <taxon>Colletotrichum</taxon>
        <taxon>Colletotrichum orchidearum species complex</taxon>
    </lineage>
</organism>
<comment type="caution">
    <text evidence="2">The sequence shown here is derived from an EMBL/GenBank/DDBJ whole genome shotgun (WGS) entry which is preliminary data.</text>
</comment>
<protein>
    <submittedName>
        <fullName evidence="2">Uncharacterized protein</fullName>
    </submittedName>
</protein>
<name>A0A8H6K9N3_9PEZI</name>
<dbReference type="EMBL" id="WIGM01000373">
    <property type="protein sequence ID" value="KAF6827278.1"/>
    <property type="molecule type" value="Genomic_DNA"/>
</dbReference>
<evidence type="ECO:0000313" key="3">
    <source>
        <dbReference type="Proteomes" id="UP000639643"/>
    </source>
</evidence>